<evidence type="ECO:0000313" key="1">
    <source>
        <dbReference type="EMBL" id="MSS16301.1"/>
    </source>
</evidence>
<dbReference type="Proteomes" id="UP000483362">
    <property type="component" value="Unassembled WGS sequence"/>
</dbReference>
<keyword evidence="2" id="KW-1185">Reference proteome</keyword>
<dbReference type="EMBL" id="VULT01000001">
    <property type="protein sequence ID" value="MSS16301.1"/>
    <property type="molecule type" value="Genomic_DNA"/>
</dbReference>
<protein>
    <submittedName>
        <fullName evidence="1">Uncharacterized protein</fullName>
    </submittedName>
</protein>
<dbReference type="AlphaFoldDB" id="A0A6L5X7P1"/>
<gene>
    <name evidence="1" type="ORF">FYJ29_00715</name>
</gene>
<reference evidence="1 2" key="1">
    <citation type="submission" date="2019-08" db="EMBL/GenBank/DDBJ databases">
        <title>In-depth cultivation of the pig gut microbiome towards novel bacterial diversity and tailored functional studies.</title>
        <authorList>
            <person name="Wylensek D."/>
            <person name="Hitch T.C.A."/>
            <person name="Clavel T."/>
        </authorList>
    </citation>
    <scope>NUCLEOTIDE SEQUENCE [LARGE SCALE GENOMIC DNA]</scope>
    <source>
        <strain evidence="1 2">Oil-RF-744-WCA-WT-10</strain>
    </source>
</reference>
<dbReference type="RefSeq" id="WP_154327913.1">
    <property type="nucleotide sequence ID" value="NZ_CP045696.1"/>
</dbReference>
<organism evidence="1 2">
    <name type="scientific">Sodaliphilus pleomorphus</name>
    <dbReference type="NCBI Taxonomy" id="2606626"/>
    <lineage>
        <taxon>Bacteria</taxon>
        <taxon>Pseudomonadati</taxon>
        <taxon>Bacteroidota</taxon>
        <taxon>Bacteroidia</taxon>
        <taxon>Bacteroidales</taxon>
        <taxon>Muribaculaceae</taxon>
        <taxon>Sodaliphilus</taxon>
    </lineage>
</organism>
<name>A0A6L5X7P1_9BACT</name>
<comment type="caution">
    <text evidence="1">The sequence shown here is derived from an EMBL/GenBank/DDBJ whole genome shotgun (WGS) entry which is preliminary data.</text>
</comment>
<proteinExistence type="predicted"/>
<evidence type="ECO:0000313" key="2">
    <source>
        <dbReference type="Proteomes" id="UP000483362"/>
    </source>
</evidence>
<accession>A0A6L5X7P1</accession>
<sequence>MENQNIDDIANETMPQEDIELFNSMKGHYVSENERIFFDNMQRKEEDKWTTQGDLILSEKDNDLKLFLMRVCYNEYQFGRPISVDSDGTHHTEGIYAMSLSEVLHKNLRQIHATDKDITFWQWLREKDYKNIKYDVNFD</sequence>